<accession>A0A918QUD9</accession>
<dbReference type="InterPro" id="IPR016181">
    <property type="entry name" value="Acyl_CoA_acyltransferase"/>
</dbReference>
<dbReference type="InterPro" id="IPR000182">
    <property type="entry name" value="GNAT_dom"/>
</dbReference>
<dbReference type="InterPro" id="IPR051908">
    <property type="entry name" value="Ribosomal_N-acetyltransferase"/>
</dbReference>
<dbReference type="GO" id="GO:1990189">
    <property type="term" value="F:protein N-terminal-serine acetyltransferase activity"/>
    <property type="evidence" value="ECO:0007669"/>
    <property type="project" value="TreeGrafter"/>
</dbReference>
<sequence length="312" mass="32278">MGMLEAVADRVGRGETVEFRPAGGSMAPLVHGGRPVRVAPVDPASVEVGDIVLARVAGTVHLHLVTAVDAARRRVQIGNNRGHVNGWTGHDRVFGICLSVDGVPRPRAAGKVRPADAGPAEADPAAATQPDPGPLPVPGAALLRAAFASERLDLLPVLPSHAAEMAGVLADPALHAFIGGAPLPPDALRTRYGRLSAGSPDPAVVWGNWVVRLRSEGCLVGTVQATIAPAAAEAELAWVVGSRWQGRGIATEAARALADRLRELRIGRLLAHVHPAHAASAAVAAACGLRPTPHRQDGEVRWAWAGGTPPRP</sequence>
<dbReference type="GO" id="GO:0008999">
    <property type="term" value="F:protein-N-terminal-alanine acetyltransferase activity"/>
    <property type="evidence" value="ECO:0007669"/>
    <property type="project" value="TreeGrafter"/>
</dbReference>
<evidence type="ECO:0000313" key="3">
    <source>
        <dbReference type="EMBL" id="GGZ72213.1"/>
    </source>
</evidence>
<dbReference type="Pfam" id="PF13302">
    <property type="entry name" value="Acetyltransf_3"/>
    <property type="match status" value="1"/>
</dbReference>
<evidence type="ECO:0000256" key="1">
    <source>
        <dbReference type="SAM" id="MobiDB-lite"/>
    </source>
</evidence>
<feature type="domain" description="N-acetyltransferase" evidence="2">
    <location>
        <begin position="152"/>
        <end position="307"/>
    </location>
</feature>
<proteinExistence type="predicted"/>
<dbReference type="PROSITE" id="PS51186">
    <property type="entry name" value="GNAT"/>
    <property type="match status" value="1"/>
</dbReference>
<dbReference type="GO" id="GO:0005737">
    <property type="term" value="C:cytoplasm"/>
    <property type="evidence" value="ECO:0007669"/>
    <property type="project" value="TreeGrafter"/>
</dbReference>
<dbReference type="SUPFAM" id="SSF55729">
    <property type="entry name" value="Acyl-CoA N-acyltransferases (Nat)"/>
    <property type="match status" value="1"/>
</dbReference>
<protein>
    <recommendedName>
        <fullName evidence="2">N-acetyltransferase domain-containing protein</fullName>
    </recommendedName>
</protein>
<feature type="compositionally biased region" description="Low complexity" evidence="1">
    <location>
        <begin position="115"/>
        <end position="130"/>
    </location>
</feature>
<comment type="caution">
    <text evidence="3">The sequence shown here is derived from an EMBL/GenBank/DDBJ whole genome shotgun (WGS) entry which is preliminary data.</text>
</comment>
<reference evidence="3" key="2">
    <citation type="submission" date="2020-09" db="EMBL/GenBank/DDBJ databases">
        <authorList>
            <person name="Sun Q."/>
            <person name="Ohkuma M."/>
        </authorList>
    </citation>
    <scope>NUCLEOTIDE SEQUENCE</scope>
    <source>
        <strain evidence="3">JCM 4834</strain>
    </source>
</reference>
<reference evidence="3" key="1">
    <citation type="journal article" date="2014" name="Int. J. Syst. Evol. Microbiol.">
        <title>Complete genome sequence of Corynebacterium casei LMG S-19264T (=DSM 44701T), isolated from a smear-ripened cheese.</title>
        <authorList>
            <consortium name="US DOE Joint Genome Institute (JGI-PGF)"/>
            <person name="Walter F."/>
            <person name="Albersmeier A."/>
            <person name="Kalinowski J."/>
            <person name="Ruckert C."/>
        </authorList>
    </citation>
    <scope>NUCLEOTIDE SEQUENCE</scope>
    <source>
        <strain evidence="3">JCM 4834</strain>
    </source>
</reference>
<dbReference type="EMBL" id="BMVX01000012">
    <property type="protein sequence ID" value="GGZ72213.1"/>
    <property type="molecule type" value="Genomic_DNA"/>
</dbReference>
<dbReference type="Proteomes" id="UP000634660">
    <property type="component" value="Unassembled WGS sequence"/>
</dbReference>
<dbReference type="PANTHER" id="PTHR43441:SF10">
    <property type="entry name" value="ACETYLTRANSFERASE"/>
    <property type="match status" value="1"/>
</dbReference>
<evidence type="ECO:0000313" key="4">
    <source>
        <dbReference type="Proteomes" id="UP000634660"/>
    </source>
</evidence>
<evidence type="ECO:0000259" key="2">
    <source>
        <dbReference type="PROSITE" id="PS51186"/>
    </source>
</evidence>
<gene>
    <name evidence="3" type="ORF">GCM10010371_35000</name>
</gene>
<name>A0A918QUD9_9ACTN</name>
<feature type="region of interest" description="Disordered" evidence="1">
    <location>
        <begin position="108"/>
        <end position="133"/>
    </location>
</feature>
<dbReference type="AlphaFoldDB" id="A0A918QUD9"/>
<dbReference type="Gene3D" id="3.40.630.30">
    <property type="match status" value="1"/>
</dbReference>
<organism evidence="3 4">
    <name type="scientific">Streptomyces subrutilus</name>
    <dbReference type="NCBI Taxonomy" id="36818"/>
    <lineage>
        <taxon>Bacteria</taxon>
        <taxon>Bacillati</taxon>
        <taxon>Actinomycetota</taxon>
        <taxon>Actinomycetes</taxon>
        <taxon>Kitasatosporales</taxon>
        <taxon>Streptomycetaceae</taxon>
        <taxon>Streptomyces</taxon>
    </lineage>
</organism>
<dbReference type="PANTHER" id="PTHR43441">
    <property type="entry name" value="RIBOSOMAL-PROTEIN-SERINE ACETYLTRANSFERASE"/>
    <property type="match status" value="1"/>
</dbReference>